<name>A0A318JXX5_9NEIS</name>
<feature type="transmembrane region" description="Helical" evidence="1">
    <location>
        <begin position="56"/>
        <end position="77"/>
    </location>
</feature>
<feature type="transmembrane region" description="Helical" evidence="1">
    <location>
        <begin position="12"/>
        <end position="36"/>
    </location>
</feature>
<evidence type="ECO:0000313" key="3">
    <source>
        <dbReference type="Proteomes" id="UP000248395"/>
    </source>
</evidence>
<gene>
    <name evidence="2" type="ORF">DFR38_11120</name>
</gene>
<keyword evidence="1" id="KW-0812">Transmembrane</keyword>
<dbReference type="EMBL" id="QJKC01000011">
    <property type="protein sequence ID" value="PXX45629.1"/>
    <property type="molecule type" value="Genomic_DNA"/>
</dbReference>
<sequence length="94" mass="10629">MRANMGFLYRHLLLTFVLLGLSFLMFGAATVNLAILLNLNIHLWLDVGWQAAMDGALSQLLQLLGLGYAAMLMYIVFKCCERVLVESLTRRHDN</sequence>
<evidence type="ECO:0000256" key="1">
    <source>
        <dbReference type="SAM" id="Phobius"/>
    </source>
</evidence>
<reference evidence="2 3" key="1">
    <citation type="submission" date="2018-05" db="EMBL/GenBank/DDBJ databases">
        <title>Genomic Encyclopedia of Type Strains, Phase IV (KMG-IV): sequencing the most valuable type-strain genomes for metagenomic binning, comparative biology and taxonomic classification.</title>
        <authorList>
            <person name="Goeker M."/>
        </authorList>
    </citation>
    <scope>NUCLEOTIDE SEQUENCE [LARGE SCALE GENOMIC DNA]</scope>
    <source>
        <strain evidence="2 3">DSM 25134</strain>
    </source>
</reference>
<keyword evidence="1" id="KW-1133">Transmembrane helix</keyword>
<organism evidence="2 3">
    <name type="scientific">Aquitalea magnusonii</name>
    <dbReference type="NCBI Taxonomy" id="332411"/>
    <lineage>
        <taxon>Bacteria</taxon>
        <taxon>Pseudomonadati</taxon>
        <taxon>Pseudomonadota</taxon>
        <taxon>Betaproteobacteria</taxon>
        <taxon>Neisseriales</taxon>
        <taxon>Chromobacteriaceae</taxon>
        <taxon>Aquitalea</taxon>
    </lineage>
</organism>
<keyword evidence="1" id="KW-0472">Membrane</keyword>
<proteinExistence type="predicted"/>
<evidence type="ECO:0000313" key="2">
    <source>
        <dbReference type="EMBL" id="PXX45629.1"/>
    </source>
</evidence>
<protein>
    <submittedName>
        <fullName evidence="2">Uncharacterized protein</fullName>
    </submittedName>
</protein>
<dbReference type="AlphaFoldDB" id="A0A318JXX5"/>
<accession>A0A318JXX5</accession>
<dbReference type="Proteomes" id="UP000248395">
    <property type="component" value="Unassembled WGS sequence"/>
</dbReference>
<comment type="caution">
    <text evidence="2">The sequence shown here is derived from an EMBL/GenBank/DDBJ whole genome shotgun (WGS) entry which is preliminary data.</text>
</comment>
<keyword evidence="3" id="KW-1185">Reference proteome</keyword>
<dbReference type="RefSeq" id="WP_059285084.1">
    <property type="nucleotide sequence ID" value="NZ_LNQU01000014.1"/>
</dbReference>